<protein>
    <submittedName>
        <fullName evidence="1">Uncharacterized protein</fullName>
    </submittedName>
</protein>
<evidence type="ECO:0000313" key="1">
    <source>
        <dbReference type="EMBL" id="KAI6085053.1"/>
    </source>
</evidence>
<gene>
    <name evidence="1" type="ORF">F4821DRAFT_279605</name>
</gene>
<evidence type="ECO:0000313" key="2">
    <source>
        <dbReference type="Proteomes" id="UP001497680"/>
    </source>
</evidence>
<organism evidence="1 2">
    <name type="scientific">Hypoxylon rubiginosum</name>
    <dbReference type="NCBI Taxonomy" id="110542"/>
    <lineage>
        <taxon>Eukaryota</taxon>
        <taxon>Fungi</taxon>
        <taxon>Dikarya</taxon>
        <taxon>Ascomycota</taxon>
        <taxon>Pezizomycotina</taxon>
        <taxon>Sordariomycetes</taxon>
        <taxon>Xylariomycetidae</taxon>
        <taxon>Xylariales</taxon>
        <taxon>Hypoxylaceae</taxon>
        <taxon>Hypoxylon</taxon>
    </lineage>
</organism>
<reference evidence="1 2" key="1">
    <citation type="journal article" date="2022" name="New Phytol.">
        <title>Ecological generalism drives hyperdiversity of secondary metabolite gene clusters in xylarialean endophytes.</title>
        <authorList>
            <person name="Franco M.E.E."/>
            <person name="Wisecaver J.H."/>
            <person name="Arnold A.E."/>
            <person name="Ju Y.M."/>
            <person name="Slot J.C."/>
            <person name="Ahrendt S."/>
            <person name="Moore L.P."/>
            <person name="Eastman K.E."/>
            <person name="Scott K."/>
            <person name="Konkel Z."/>
            <person name="Mondo S.J."/>
            <person name="Kuo A."/>
            <person name="Hayes R.D."/>
            <person name="Haridas S."/>
            <person name="Andreopoulos B."/>
            <person name="Riley R."/>
            <person name="LaButti K."/>
            <person name="Pangilinan J."/>
            <person name="Lipzen A."/>
            <person name="Amirebrahimi M."/>
            <person name="Yan J."/>
            <person name="Adam C."/>
            <person name="Keymanesh K."/>
            <person name="Ng V."/>
            <person name="Louie K."/>
            <person name="Northen T."/>
            <person name="Drula E."/>
            <person name="Henrissat B."/>
            <person name="Hsieh H.M."/>
            <person name="Youens-Clark K."/>
            <person name="Lutzoni F."/>
            <person name="Miadlikowska J."/>
            <person name="Eastwood D.C."/>
            <person name="Hamelin R.C."/>
            <person name="Grigoriev I.V."/>
            <person name="U'Ren J.M."/>
        </authorList>
    </citation>
    <scope>NUCLEOTIDE SEQUENCE [LARGE SCALE GENOMIC DNA]</scope>
    <source>
        <strain evidence="1 2">ER1909</strain>
    </source>
</reference>
<keyword evidence="2" id="KW-1185">Reference proteome</keyword>
<name>A0ACC0CXF0_9PEZI</name>
<dbReference type="EMBL" id="MU394329">
    <property type="protein sequence ID" value="KAI6085053.1"/>
    <property type="molecule type" value="Genomic_DNA"/>
</dbReference>
<accession>A0ACC0CXF0</accession>
<comment type="caution">
    <text evidence="1">The sequence shown here is derived from an EMBL/GenBank/DDBJ whole genome shotgun (WGS) entry which is preliminary data.</text>
</comment>
<sequence>MMHEMSHKQVELGDAMSTNDESRGTAIPLCDDHGSIDDEDDTLKRSGPHNLNRTGYDEGKCRNVLVRYCAHIPRNYQYKDGIQQIFLILREHLGDENLDLAGGVLYELIEVDCEHTDDPGAAFQRWKHDHLRRYADLELPHVPHMTTITSSIIPTERLSQWRSKCPERYPFVLSDSSPVERSSIDPSCIRHRKAWLIDHTLYISSRSDGTRPLNSPNPTKFHEIQWNYEYGTRGKFIQERDVSIASPDSPSVVSPPGATDTSTDISSHLKGPRRSMPGFGILDKFTSGIFSLMRNSGSGSKRHSWMPNALTIETAALFRDKGPSSEVASVPLPHGCRIPNAIFARKYSLVETGDSLPPILSLRQMPTAESKATETIVEAASNGLLDGAPPWSFRGPFTPQLGFDGGLDYHWTPQEPTITRRRFDIDASAQDVVDLPLSGRYQGFDSRRTTNYAAQRASIKRQGIIFSLGIADGIENEGTSQQSANYTTSNVSMPGNLCETTPRVLDPTTYKPSRPDRSSIAGAQHDMTCLASNHSEQLTMERFIICI</sequence>
<dbReference type="Proteomes" id="UP001497680">
    <property type="component" value="Unassembled WGS sequence"/>
</dbReference>
<proteinExistence type="predicted"/>